<dbReference type="Proteomes" id="UP000019091">
    <property type="component" value="Chromosome"/>
</dbReference>
<reference evidence="2 3" key="1">
    <citation type="journal article" date="2014" name="Genome Announc.">
        <title>Complete Closed Genome Sequences of Three Bibersteinia trehalosi Nasopharyngeal Isolates from Cattle with Shipping Fever.</title>
        <authorList>
            <person name="Harhay G.P."/>
            <person name="McVey D.S."/>
            <person name="Koren S."/>
            <person name="Phillippy A.M."/>
            <person name="Bono J."/>
            <person name="Harhay D.M."/>
            <person name="Clawson M.L."/>
            <person name="Heaton M.P."/>
            <person name="Chitko-McKown C.G."/>
            <person name="Korlach J."/>
            <person name="Smith T.P."/>
        </authorList>
    </citation>
    <scope>NUCLEOTIDE SEQUENCE [LARGE SCALE GENOMIC DNA]</scope>
    <source>
        <strain evidence="2 3">USDA-ARS-USMARC-188</strain>
    </source>
</reference>
<feature type="region of interest" description="Disordered" evidence="1">
    <location>
        <begin position="124"/>
        <end position="152"/>
    </location>
</feature>
<evidence type="ECO:0000256" key="1">
    <source>
        <dbReference type="SAM" id="MobiDB-lite"/>
    </source>
</evidence>
<dbReference type="EMBL" id="CP006954">
    <property type="protein sequence ID" value="AHG82745.1"/>
    <property type="molecule type" value="Genomic_DNA"/>
</dbReference>
<gene>
    <name evidence="2" type="ORF">F542_20360</name>
</gene>
<accession>A0A4V7ICI2</accession>
<organism evidence="2 3">
    <name type="scientific">Bibersteinia trehalosi USDA-ARS-USMARC-188</name>
    <dbReference type="NCBI Taxonomy" id="1263829"/>
    <lineage>
        <taxon>Bacteria</taxon>
        <taxon>Pseudomonadati</taxon>
        <taxon>Pseudomonadota</taxon>
        <taxon>Gammaproteobacteria</taxon>
        <taxon>Pasteurellales</taxon>
        <taxon>Pasteurellaceae</taxon>
        <taxon>Bibersteinia</taxon>
    </lineage>
</organism>
<sequence>MQAVDSRHFFAKAKQEFLMKQNWITATIFSLAALPSLAGSWVDEQHGNVKTTLNRWSHSIDNWIGETDPSNPASATLRVMFDNEWNRYDGYSIKPRIRAKIKLPALKKHLKNLSLVFGDEDLDNQSRDNQQLHRNYRAPLQGDKKYDRKQARDDNASMAIRWSNGIKSLGIETDLDVGVRSGADIFVRAKASKLWQVNEQYSVRLEQIYRYGSNSKHYLRTNFENKFTETARRFINNHTYLQYTHDNDEELFWGNSLYRQHTYSNFKRLNYGFNFGGEIEHKKVDLNYYGPFINWRQPILRQWLFIQPEVNFYNNRKEDRKHTLGAFLRLEAIF</sequence>
<evidence type="ECO:0000313" key="2">
    <source>
        <dbReference type="EMBL" id="AHG82745.1"/>
    </source>
</evidence>
<protein>
    <submittedName>
        <fullName evidence="2">Outer membrane protein</fullName>
    </submittedName>
</protein>
<feature type="compositionally biased region" description="Basic and acidic residues" evidence="1">
    <location>
        <begin position="142"/>
        <end position="152"/>
    </location>
</feature>
<proteinExistence type="predicted"/>
<name>A0A4V7ICI2_BIBTR</name>
<dbReference type="KEGG" id="btre:F542_20360"/>
<dbReference type="AlphaFoldDB" id="A0A4V7ICI2"/>
<evidence type="ECO:0000313" key="3">
    <source>
        <dbReference type="Proteomes" id="UP000019091"/>
    </source>
</evidence>